<accession>A0ABY7QPI8</accession>
<dbReference type="InterPro" id="IPR049511">
    <property type="entry name" value="PGH-like_rpt"/>
</dbReference>
<protein>
    <submittedName>
        <fullName evidence="3">Serine hydrolase</fullName>
    </submittedName>
</protein>
<keyword evidence="1" id="KW-0732">Signal</keyword>
<dbReference type="EMBL" id="CP115859">
    <property type="protein sequence ID" value="WBV61123.1"/>
    <property type="molecule type" value="Genomic_DNA"/>
</dbReference>
<organism evidence="3 4">
    <name type="scientific">Chryseobacterium camelliae</name>
    <dbReference type="NCBI Taxonomy" id="1265445"/>
    <lineage>
        <taxon>Bacteria</taxon>
        <taxon>Pseudomonadati</taxon>
        <taxon>Bacteroidota</taxon>
        <taxon>Flavobacteriia</taxon>
        <taxon>Flavobacteriales</taxon>
        <taxon>Weeksellaceae</taxon>
        <taxon>Chryseobacterium group</taxon>
        <taxon>Chryseobacterium</taxon>
    </lineage>
</organism>
<dbReference type="Proteomes" id="UP001210978">
    <property type="component" value="Chromosome"/>
</dbReference>
<dbReference type="GO" id="GO:0016787">
    <property type="term" value="F:hydrolase activity"/>
    <property type="evidence" value="ECO:0007669"/>
    <property type="project" value="UniProtKB-KW"/>
</dbReference>
<evidence type="ECO:0000313" key="4">
    <source>
        <dbReference type="Proteomes" id="UP001210978"/>
    </source>
</evidence>
<dbReference type="Pfam" id="PF00144">
    <property type="entry name" value="Beta-lactamase"/>
    <property type="match status" value="1"/>
</dbReference>
<dbReference type="SUPFAM" id="SSF56601">
    <property type="entry name" value="beta-lactamase/transpeptidase-like"/>
    <property type="match status" value="1"/>
</dbReference>
<feature type="signal peptide" evidence="1">
    <location>
        <begin position="1"/>
        <end position="25"/>
    </location>
</feature>
<name>A0ABY7QPI8_9FLAO</name>
<sequence length="627" mass="70047">MKTKVSFSHRLIHLLALLSSLGLFASYVARHNMTGNEYQSEFNKYSGNKKMRLMDVSGYAVNGTAYYAAIWSTNTAGPDWTARHGLSEAQYQAAVTDLKNKGYRPNRISAFSINGTPYFACIFFKPSGAWVARHDLSPDQYQVEFNNWNKEGYRLIEVCGYTKGGATRYAAVWEKSSGPVFIARHGMTSEMYQTEFNKQWNNGYVPVRVSGFEVAGEDRYAAIWEKSNNGVYARHRMTNQNYQAEFDNGWYQGMQLSHVCGYTVGGKPRFAAVWKGGSLSFKDTKLIYDKVNAYMQNSGIPGLSIAVMKDGKLVWAKGFGLMNTAEGTMVSPNSLFRIASVSKPITSAAIMKLTETTNLKLSDKVFGSNGLLGDICSQQGACTDETDLEKITVQHCLEHATGWVDDAVWKEYQLNNTDIIKWAAKNYAQPNTPGAEFKYMNFDYFLLGRIIEKKSGQSYQNYIKSNILSKCNISDMHIGADTQAGQKPNEVTYYGGSPYDLKLTRMDANGGWIGKPMDLLKFFAGIDKLANRTDILKPETIDVMRTISTANNAGDYAKGLKVNGDWWMHNGCMPGTLSSLVHFKNGISIAIAINTRPSNDECTWNGMYPLIDEIQKAGIVWSNYDLF</sequence>
<dbReference type="Pfam" id="PF17660">
    <property type="entry name" value="BTRD1"/>
    <property type="match status" value="5"/>
</dbReference>
<feature type="domain" description="Beta-lactamase-related" evidence="2">
    <location>
        <begin position="290"/>
        <end position="599"/>
    </location>
</feature>
<dbReference type="InterPro" id="IPR001466">
    <property type="entry name" value="Beta-lactam-related"/>
</dbReference>
<evidence type="ECO:0000259" key="2">
    <source>
        <dbReference type="Pfam" id="PF00144"/>
    </source>
</evidence>
<dbReference type="PANTHER" id="PTHR46825:SF13">
    <property type="entry name" value="BETA-LACTAMASE-RELATED DOMAIN-CONTAINING PROTEIN"/>
    <property type="match status" value="1"/>
</dbReference>
<dbReference type="InterPro" id="IPR050491">
    <property type="entry name" value="AmpC-like"/>
</dbReference>
<keyword evidence="4" id="KW-1185">Reference proteome</keyword>
<feature type="chain" id="PRO_5047430591" evidence="1">
    <location>
        <begin position="26"/>
        <end position="627"/>
    </location>
</feature>
<dbReference type="RefSeq" id="WP_271149424.1">
    <property type="nucleotide sequence ID" value="NZ_CP115859.1"/>
</dbReference>
<dbReference type="InterPro" id="IPR012338">
    <property type="entry name" value="Beta-lactam/transpept-like"/>
</dbReference>
<reference evidence="3 4" key="1">
    <citation type="submission" date="2023-01" db="EMBL/GenBank/DDBJ databases">
        <title>Complete genome of Chryseobacterium camelliae VAN22-5A.</title>
        <authorList>
            <person name="Zong G."/>
            <person name="Cao G."/>
        </authorList>
    </citation>
    <scope>NUCLEOTIDE SEQUENCE [LARGE SCALE GENOMIC DNA]</scope>
    <source>
        <strain evidence="3 4">VAN22-5A</strain>
    </source>
</reference>
<dbReference type="Gene3D" id="3.40.710.10">
    <property type="entry name" value="DD-peptidase/beta-lactamase superfamily"/>
    <property type="match status" value="1"/>
</dbReference>
<evidence type="ECO:0000256" key="1">
    <source>
        <dbReference type="SAM" id="SignalP"/>
    </source>
</evidence>
<keyword evidence="3" id="KW-0378">Hydrolase</keyword>
<dbReference type="PANTHER" id="PTHR46825">
    <property type="entry name" value="D-ALANYL-D-ALANINE-CARBOXYPEPTIDASE/ENDOPEPTIDASE AMPH"/>
    <property type="match status" value="1"/>
</dbReference>
<gene>
    <name evidence="3" type="ORF">PFY12_03145</name>
</gene>
<proteinExistence type="predicted"/>
<evidence type="ECO:0000313" key="3">
    <source>
        <dbReference type="EMBL" id="WBV61123.1"/>
    </source>
</evidence>